<dbReference type="Gene3D" id="3.30.710.10">
    <property type="entry name" value="Potassium Channel Kv1.1, Chain A"/>
    <property type="match status" value="3"/>
</dbReference>
<dbReference type="AlphaFoldDB" id="A0AAV4MTZ0"/>
<feature type="domain" description="BTB" evidence="1">
    <location>
        <begin position="82"/>
        <end position="174"/>
    </location>
</feature>
<dbReference type="InterPro" id="IPR011333">
    <property type="entry name" value="SKP1/BTB/POZ_sf"/>
</dbReference>
<dbReference type="InterPro" id="IPR000210">
    <property type="entry name" value="BTB/POZ_dom"/>
</dbReference>
<dbReference type="PANTHER" id="PTHR24413">
    <property type="entry name" value="SPECKLE-TYPE POZ PROTEIN"/>
    <property type="match status" value="1"/>
</dbReference>
<dbReference type="Proteomes" id="UP001054945">
    <property type="component" value="Unassembled WGS sequence"/>
</dbReference>
<evidence type="ECO:0000313" key="2">
    <source>
        <dbReference type="EMBL" id="GIX75758.1"/>
    </source>
</evidence>
<name>A0AAV4MTZ0_CAEEX</name>
<feature type="domain" description="BTB" evidence="1">
    <location>
        <begin position="308"/>
        <end position="338"/>
    </location>
</feature>
<accession>A0AAV4MTZ0</accession>
<reference evidence="2 3" key="1">
    <citation type="submission" date="2021-06" db="EMBL/GenBank/DDBJ databases">
        <title>Caerostris extrusa draft genome.</title>
        <authorList>
            <person name="Kono N."/>
            <person name="Arakawa K."/>
        </authorList>
    </citation>
    <scope>NUCLEOTIDE SEQUENCE [LARGE SCALE GENOMIC DNA]</scope>
</reference>
<comment type="caution">
    <text evidence="2">The sequence shown here is derived from an EMBL/GenBank/DDBJ whole genome shotgun (WGS) entry which is preliminary data.</text>
</comment>
<evidence type="ECO:0000313" key="3">
    <source>
        <dbReference type="Proteomes" id="UP001054945"/>
    </source>
</evidence>
<organism evidence="2 3">
    <name type="scientific">Caerostris extrusa</name>
    <name type="common">Bark spider</name>
    <name type="synonym">Caerostris bankana</name>
    <dbReference type="NCBI Taxonomy" id="172846"/>
    <lineage>
        <taxon>Eukaryota</taxon>
        <taxon>Metazoa</taxon>
        <taxon>Ecdysozoa</taxon>
        <taxon>Arthropoda</taxon>
        <taxon>Chelicerata</taxon>
        <taxon>Arachnida</taxon>
        <taxon>Araneae</taxon>
        <taxon>Araneomorphae</taxon>
        <taxon>Entelegynae</taxon>
        <taxon>Araneoidea</taxon>
        <taxon>Araneidae</taxon>
        <taxon>Caerostris</taxon>
    </lineage>
</organism>
<dbReference type="Pfam" id="PF00651">
    <property type="entry name" value="BTB"/>
    <property type="match status" value="2"/>
</dbReference>
<dbReference type="SMART" id="SM00225">
    <property type="entry name" value="BTB"/>
    <property type="match status" value="2"/>
</dbReference>
<sequence length="432" mass="49550">MVYVRCANELRLSNSFGTCNIKILHVLEEEIESDRALWHLNVTCSFKKIAIEAFKITFHDDLKDMRILASDFRKLYETKEIYDIILCTPEKSFPAHKAILGARLPKLTESLHINSEGINDLDSWTHVYKINDSSIVSSDDSDESKPESVFLDMKAETLESLLEYAYTGSISHDMTEEIVAAIDDYDIVSLSEVFCSVPDKILFDTCICVDEKIFKWRVTDVNSLFSGRKINGPQFFLGLDKGTQIAIDAVLCLPNICFFLRISRFSDEETIVSTHHALQRIPSTEDHLLRYLCYDIARLYDVRSPKFGDITFQIREDTLYAHKAVLVARSATFARKFQIIDLHDAAQKYQVTSLIAKCSAQLRNSITDQNSKTIFDLAVLYSDPELEVAVAKFIRPRKVEVLDMDEWVLPSVDSRYFRMLTRLRECEEGSHE</sequence>
<dbReference type="SUPFAM" id="SSF54695">
    <property type="entry name" value="POZ domain"/>
    <property type="match status" value="2"/>
</dbReference>
<proteinExistence type="predicted"/>
<protein>
    <recommendedName>
        <fullName evidence="1">BTB domain-containing protein</fullName>
    </recommendedName>
</protein>
<gene>
    <name evidence="2" type="ORF">CEXT_500821</name>
</gene>
<evidence type="ECO:0000259" key="1">
    <source>
        <dbReference type="PROSITE" id="PS50097"/>
    </source>
</evidence>
<dbReference type="PROSITE" id="PS50097">
    <property type="entry name" value="BTB"/>
    <property type="match status" value="2"/>
</dbReference>
<dbReference type="EMBL" id="BPLR01002619">
    <property type="protein sequence ID" value="GIX75758.1"/>
    <property type="molecule type" value="Genomic_DNA"/>
</dbReference>
<keyword evidence="3" id="KW-1185">Reference proteome</keyword>